<evidence type="ECO:0000256" key="4">
    <source>
        <dbReference type="ARBA" id="ARBA00012786"/>
    </source>
</evidence>
<protein>
    <recommendedName>
        <fullName evidence="5">Magnesium-transporting ATPase, P-type 1</fullName>
        <ecNumber evidence="4">7.2.2.14</ecNumber>
    </recommendedName>
    <alternativeName>
        <fullName evidence="16">Mg(2+) transport ATPase, P-type 1</fullName>
    </alternativeName>
</protein>
<comment type="function">
    <text evidence="1">Mediates magnesium influx to the cytosol.</text>
</comment>
<dbReference type="EC" id="7.2.2.14" evidence="4"/>
<dbReference type="PRINTS" id="PR01836">
    <property type="entry name" value="MGATPASE"/>
</dbReference>
<evidence type="ECO:0000256" key="14">
    <source>
        <dbReference type="ARBA" id="ARBA00022989"/>
    </source>
</evidence>
<evidence type="ECO:0000256" key="7">
    <source>
        <dbReference type="ARBA" id="ARBA00022519"/>
    </source>
</evidence>
<dbReference type="InterPro" id="IPR018303">
    <property type="entry name" value="ATPase_P-typ_P_site"/>
</dbReference>
<dbReference type="InterPro" id="IPR006415">
    <property type="entry name" value="P-type_ATPase_IIIB"/>
</dbReference>
<dbReference type="InterPro" id="IPR008250">
    <property type="entry name" value="ATPase_P-typ_transduc_dom_A_sf"/>
</dbReference>
<evidence type="ECO:0000313" key="20">
    <source>
        <dbReference type="EMBL" id="MFD2872894.1"/>
    </source>
</evidence>
<gene>
    <name evidence="20" type="primary">mgtA</name>
    <name evidence="20" type="ORF">ACFS5N_10480</name>
</gene>
<keyword evidence="7" id="KW-0997">Cell inner membrane</keyword>
<dbReference type="InterPro" id="IPR023214">
    <property type="entry name" value="HAD_sf"/>
</dbReference>
<feature type="transmembrane region" description="Helical" evidence="18">
    <location>
        <begin position="238"/>
        <end position="256"/>
    </location>
</feature>
<dbReference type="EMBL" id="JBHUPD010000002">
    <property type="protein sequence ID" value="MFD2872894.1"/>
    <property type="molecule type" value="Genomic_DNA"/>
</dbReference>
<dbReference type="PANTHER" id="PTHR42861">
    <property type="entry name" value="CALCIUM-TRANSPORTING ATPASE"/>
    <property type="match status" value="1"/>
</dbReference>
<dbReference type="SUPFAM" id="SSF56784">
    <property type="entry name" value="HAD-like"/>
    <property type="match status" value="1"/>
</dbReference>
<dbReference type="Pfam" id="PF00689">
    <property type="entry name" value="Cation_ATPase_C"/>
    <property type="match status" value="1"/>
</dbReference>
<dbReference type="RefSeq" id="WP_377185069.1">
    <property type="nucleotide sequence ID" value="NZ_JBHUPD010000002.1"/>
</dbReference>
<dbReference type="Proteomes" id="UP001597557">
    <property type="component" value="Unassembled WGS sequence"/>
</dbReference>
<dbReference type="SFLD" id="SFLDG00002">
    <property type="entry name" value="C1.7:_P-type_atpase_like"/>
    <property type="match status" value="1"/>
</dbReference>
<keyword evidence="21" id="KW-1185">Reference proteome</keyword>
<evidence type="ECO:0000256" key="15">
    <source>
        <dbReference type="ARBA" id="ARBA00023136"/>
    </source>
</evidence>
<evidence type="ECO:0000256" key="12">
    <source>
        <dbReference type="ARBA" id="ARBA00022842"/>
    </source>
</evidence>
<feature type="transmembrane region" description="Helical" evidence="18">
    <location>
        <begin position="48"/>
        <end position="73"/>
    </location>
</feature>
<dbReference type="SUPFAM" id="SSF81665">
    <property type="entry name" value="Calcium ATPase, transmembrane domain M"/>
    <property type="match status" value="1"/>
</dbReference>
<comment type="subcellular location">
    <subcellularLocation>
        <location evidence="2">Cell inner membrane</location>
        <topology evidence="2">Multi-pass membrane protein</topology>
    </subcellularLocation>
</comment>
<dbReference type="InterPro" id="IPR044492">
    <property type="entry name" value="P_typ_ATPase_HD_dom"/>
</dbReference>
<evidence type="ECO:0000256" key="9">
    <source>
        <dbReference type="ARBA" id="ARBA00022692"/>
    </source>
</evidence>
<evidence type="ECO:0000256" key="6">
    <source>
        <dbReference type="ARBA" id="ARBA00022475"/>
    </source>
</evidence>
<feature type="transmembrane region" description="Helical" evidence="18">
    <location>
        <begin position="805"/>
        <end position="825"/>
    </location>
</feature>
<dbReference type="NCBIfam" id="TIGR01524">
    <property type="entry name" value="ATPase-IIIB_Mg"/>
    <property type="match status" value="1"/>
</dbReference>
<dbReference type="SFLD" id="SFLDF00027">
    <property type="entry name" value="p-type_atpase"/>
    <property type="match status" value="1"/>
</dbReference>
<dbReference type="SFLD" id="SFLDS00003">
    <property type="entry name" value="Haloacid_Dehalogenase"/>
    <property type="match status" value="1"/>
</dbReference>
<feature type="domain" description="Cation-transporting P-type ATPase N-terminal" evidence="19">
    <location>
        <begin position="2"/>
        <end position="75"/>
    </location>
</feature>
<dbReference type="InterPro" id="IPR006068">
    <property type="entry name" value="ATPase_P-typ_cation-transptr_C"/>
</dbReference>
<evidence type="ECO:0000256" key="11">
    <source>
        <dbReference type="ARBA" id="ARBA00022840"/>
    </source>
</evidence>
<dbReference type="Gene3D" id="1.20.1110.10">
    <property type="entry name" value="Calcium-transporting ATPase, transmembrane domain"/>
    <property type="match status" value="1"/>
</dbReference>
<keyword evidence="10" id="KW-0547">Nucleotide-binding</keyword>
<comment type="caution">
    <text evidence="20">The sequence shown here is derived from an EMBL/GenBank/DDBJ whole genome shotgun (WGS) entry which is preliminary data.</text>
</comment>
<dbReference type="NCBIfam" id="TIGR01494">
    <property type="entry name" value="ATPase_P-type"/>
    <property type="match status" value="2"/>
</dbReference>
<evidence type="ECO:0000256" key="18">
    <source>
        <dbReference type="SAM" id="Phobius"/>
    </source>
</evidence>
<keyword evidence="14 18" id="KW-1133">Transmembrane helix</keyword>
<keyword evidence="11" id="KW-0067">ATP-binding</keyword>
<dbReference type="Pfam" id="PF00690">
    <property type="entry name" value="Cation_ATPase_N"/>
    <property type="match status" value="1"/>
</dbReference>
<comment type="similarity">
    <text evidence="3">Belongs to the cation transport ATPase (P-type) (TC 3.A.3) family. Type IIIB subfamily.</text>
</comment>
<evidence type="ECO:0000256" key="8">
    <source>
        <dbReference type="ARBA" id="ARBA00022553"/>
    </source>
</evidence>
<feature type="transmembrane region" description="Helical" evidence="18">
    <location>
        <begin position="772"/>
        <end position="799"/>
    </location>
</feature>
<evidence type="ECO:0000313" key="21">
    <source>
        <dbReference type="Proteomes" id="UP001597557"/>
    </source>
</evidence>
<dbReference type="Gene3D" id="3.40.50.1000">
    <property type="entry name" value="HAD superfamily/HAD-like"/>
    <property type="match status" value="1"/>
</dbReference>
<keyword evidence="15 18" id="KW-0472">Membrane</keyword>
<dbReference type="InterPro" id="IPR023298">
    <property type="entry name" value="ATPase_P-typ_TM_dom_sf"/>
</dbReference>
<organism evidence="20 21">
    <name type="scientific">Mucilaginibacter ximonensis</name>
    <dbReference type="NCBI Taxonomy" id="538021"/>
    <lineage>
        <taxon>Bacteria</taxon>
        <taxon>Pseudomonadati</taxon>
        <taxon>Bacteroidota</taxon>
        <taxon>Sphingobacteriia</taxon>
        <taxon>Sphingobacteriales</taxon>
        <taxon>Sphingobacteriaceae</taxon>
        <taxon>Mucilaginibacter</taxon>
    </lineage>
</organism>
<comment type="catalytic activity">
    <reaction evidence="17">
        <text>Mg(2+)(out) + ATP + H2O = Mg(2+)(in) + ADP + phosphate + H(+)</text>
        <dbReference type="Rhea" id="RHEA:10260"/>
        <dbReference type="ChEBI" id="CHEBI:15377"/>
        <dbReference type="ChEBI" id="CHEBI:15378"/>
        <dbReference type="ChEBI" id="CHEBI:18420"/>
        <dbReference type="ChEBI" id="CHEBI:30616"/>
        <dbReference type="ChEBI" id="CHEBI:43474"/>
        <dbReference type="ChEBI" id="CHEBI:456216"/>
        <dbReference type="EC" id="7.2.2.14"/>
    </reaction>
</comment>
<name>A0ABW5YBU5_9SPHI</name>
<feature type="transmembrane region" description="Helical" evidence="18">
    <location>
        <begin position="711"/>
        <end position="734"/>
    </location>
</feature>
<evidence type="ECO:0000256" key="16">
    <source>
        <dbReference type="ARBA" id="ARBA00029806"/>
    </source>
</evidence>
<keyword evidence="9 18" id="KW-0812">Transmembrane</keyword>
<evidence type="ECO:0000256" key="1">
    <source>
        <dbReference type="ARBA" id="ARBA00003954"/>
    </source>
</evidence>
<keyword evidence="12" id="KW-0460">Magnesium</keyword>
<dbReference type="SUPFAM" id="SSF81653">
    <property type="entry name" value="Calcium ATPase, transduction domain A"/>
    <property type="match status" value="1"/>
</dbReference>
<dbReference type="InterPro" id="IPR059000">
    <property type="entry name" value="ATPase_P-type_domA"/>
</dbReference>
<keyword evidence="13" id="KW-1278">Translocase</keyword>
<evidence type="ECO:0000256" key="10">
    <source>
        <dbReference type="ARBA" id="ARBA00022741"/>
    </source>
</evidence>
<evidence type="ECO:0000256" key="5">
    <source>
        <dbReference type="ARBA" id="ARBA00013555"/>
    </source>
</evidence>
<sequence>MLFWALDVSKAFSQLGTNAEGLTDLEARARLDKYGPNTLKSNIKSRGLLLFLAQFKSPVTILLIIASLLAAGLKDTADAGIILGIVLLSGLLGFWQEKGAAQAVKGLLRMVQLNCSVMRDGKPVTLPVTAVVPGDVIQLSAGDIIPADSLLLSSAALFVDEAAFTGETFPVEKSCGAVAADTPIAKRSNALFMGSHVVSGTASALVIYTGVATEFGKLSERLQNAIPETDFERGIRKFGYLLMELTLLLVIIIFALNVWLHKPVLDSFLFSLALAVGLTPQLLPAIISVNLATGAQKMAKKQVIVKRLSAIENFGSMNVLCTDKTGTITAGKVVLKDALDSDGKPSDNVLRYAWLNAGLQQGFHNPIDEAICNAYSGKDDRPPAVAEIPYDFFRKRLSIQVHESGESQLITKGAFTSILEICTNLQSGDKVVPVTAELKSGLMERYRALSQNGYRTLGLAYKIIPDQHKINRDDESGMTFLGFITLFDPLKPDSAATLLRLQAAGVRLKIITGDNALIAQHLADSLGLTDNRILTGSQMRQMSQSALLHAAPRTDVFAEVEPNQKERIILLLKKAGYVVGFMGDGINDAPALHAADVGVSVNTAVDVAKEAADIVLLNGGLKVLLDGVEEGRKTFANTMKYVFMATSANFGNMFSMAGASLFLPFLPLLPKQVLLTNLLTDFPEMAIASDKVDATQLSAPQRWDMTFIRRFMITFGLLSSVFDYLTFACLILIFHADERVFQTGWFTESVISAVLIVLVVRTQKAFFRSLPGNALLAASSAVVVMICLIPVSPLAMWFGFAPLPLALYGWTTVLIAAYMFTAELLKHWFYRRVYTHINKRYVPFAQSHGQV</sequence>
<dbReference type="Gene3D" id="2.70.150.10">
    <property type="entry name" value="Calcium-transporting ATPase, cytoplasmic transduction domain A"/>
    <property type="match status" value="1"/>
</dbReference>
<dbReference type="InterPro" id="IPR001757">
    <property type="entry name" value="P_typ_ATPase"/>
</dbReference>
<dbReference type="Pfam" id="PF13246">
    <property type="entry name" value="Cation_ATPase"/>
    <property type="match status" value="1"/>
</dbReference>
<feature type="transmembrane region" description="Helical" evidence="18">
    <location>
        <begin position="740"/>
        <end position="760"/>
    </location>
</feature>
<dbReference type="Gene3D" id="3.40.1110.10">
    <property type="entry name" value="Calcium-transporting ATPase, cytoplasmic domain N"/>
    <property type="match status" value="1"/>
</dbReference>
<evidence type="ECO:0000256" key="17">
    <source>
        <dbReference type="ARBA" id="ARBA00047295"/>
    </source>
</evidence>
<evidence type="ECO:0000256" key="13">
    <source>
        <dbReference type="ARBA" id="ARBA00022967"/>
    </source>
</evidence>
<dbReference type="InterPro" id="IPR036412">
    <property type="entry name" value="HAD-like_sf"/>
</dbReference>
<evidence type="ECO:0000259" key="19">
    <source>
        <dbReference type="SMART" id="SM00831"/>
    </source>
</evidence>
<reference evidence="21" key="1">
    <citation type="journal article" date="2019" name="Int. J. Syst. Evol. Microbiol.">
        <title>The Global Catalogue of Microorganisms (GCM) 10K type strain sequencing project: providing services to taxonomists for standard genome sequencing and annotation.</title>
        <authorList>
            <consortium name="The Broad Institute Genomics Platform"/>
            <consortium name="The Broad Institute Genome Sequencing Center for Infectious Disease"/>
            <person name="Wu L."/>
            <person name="Ma J."/>
        </authorList>
    </citation>
    <scope>NUCLEOTIDE SEQUENCE [LARGE SCALE GENOMIC DNA]</scope>
    <source>
        <strain evidence="21">KCTC 22437</strain>
    </source>
</reference>
<dbReference type="SMART" id="SM00831">
    <property type="entry name" value="Cation_ATPase_N"/>
    <property type="match status" value="1"/>
</dbReference>
<dbReference type="PROSITE" id="PS00154">
    <property type="entry name" value="ATPASE_E1_E2"/>
    <property type="match status" value="1"/>
</dbReference>
<dbReference type="InterPro" id="IPR023299">
    <property type="entry name" value="ATPase_P-typ_cyto_dom_N"/>
</dbReference>
<keyword evidence="6" id="KW-1003">Cell membrane</keyword>
<dbReference type="Pfam" id="PF00122">
    <property type="entry name" value="E1-E2_ATPase"/>
    <property type="match status" value="1"/>
</dbReference>
<feature type="transmembrane region" description="Helical" evidence="18">
    <location>
        <begin position="268"/>
        <end position="292"/>
    </location>
</feature>
<evidence type="ECO:0000256" key="2">
    <source>
        <dbReference type="ARBA" id="ARBA00004429"/>
    </source>
</evidence>
<evidence type="ECO:0000256" key="3">
    <source>
        <dbReference type="ARBA" id="ARBA00008746"/>
    </source>
</evidence>
<accession>A0ABW5YBU5</accession>
<keyword evidence="8" id="KW-0597">Phosphoprotein</keyword>
<feature type="transmembrane region" description="Helical" evidence="18">
    <location>
        <begin position="79"/>
        <end position="95"/>
    </location>
</feature>
<proteinExistence type="inferred from homology"/>
<dbReference type="InterPro" id="IPR004014">
    <property type="entry name" value="ATPase_P-typ_cation-transptr_N"/>
</dbReference>